<proteinExistence type="predicted"/>
<dbReference type="AlphaFoldDB" id="A0A6A5X5C9"/>
<dbReference type="Proteomes" id="UP000799779">
    <property type="component" value="Unassembled WGS sequence"/>
</dbReference>
<keyword evidence="3" id="KW-1185">Reference proteome</keyword>
<reference evidence="2" key="1">
    <citation type="journal article" date="2020" name="Stud. Mycol.">
        <title>101 Dothideomycetes genomes: a test case for predicting lifestyles and emergence of pathogens.</title>
        <authorList>
            <person name="Haridas S."/>
            <person name="Albert R."/>
            <person name="Binder M."/>
            <person name="Bloem J."/>
            <person name="Labutti K."/>
            <person name="Salamov A."/>
            <person name="Andreopoulos B."/>
            <person name="Baker S."/>
            <person name="Barry K."/>
            <person name="Bills G."/>
            <person name="Bluhm B."/>
            <person name="Cannon C."/>
            <person name="Castanera R."/>
            <person name="Culley D."/>
            <person name="Daum C."/>
            <person name="Ezra D."/>
            <person name="Gonzalez J."/>
            <person name="Henrissat B."/>
            <person name="Kuo A."/>
            <person name="Liang C."/>
            <person name="Lipzen A."/>
            <person name="Lutzoni F."/>
            <person name="Magnuson J."/>
            <person name="Mondo S."/>
            <person name="Nolan M."/>
            <person name="Ohm R."/>
            <person name="Pangilinan J."/>
            <person name="Park H.-J."/>
            <person name="Ramirez L."/>
            <person name="Alfaro M."/>
            <person name="Sun H."/>
            <person name="Tritt A."/>
            <person name="Yoshinaga Y."/>
            <person name="Zwiers L.-H."/>
            <person name="Turgeon B."/>
            <person name="Goodwin S."/>
            <person name="Spatafora J."/>
            <person name="Crous P."/>
            <person name="Grigoriev I."/>
        </authorList>
    </citation>
    <scope>NUCLEOTIDE SEQUENCE</scope>
    <source>
        <strain evidence="2">CBS 123094</strain>
    </source>
</reference>
<organism evidence="2 3">
    <name type="scientific">Amniculicola lignicola CBS 123094</name>
    <dbReference type="NCBI Taxonomy" id="1392246"/>
    <lineage>
        <taxon>Eukaryota</taxon>
        <taxon>Fungi</taxon>
        <taxon>Dikarya</taxon>
        <taxon>Ascomycota</taxon>
        <taxon>Pezizomycotina</taxon>
        <taxon>Dothideomycetes</taxon>
        <taxon>Pleosporomycetidae</taxon>
        <taxon>Pleosporales</taxon>
        <taxon>Amniculicolaceae</taxon>
        <taxon>Amniculicola</taxon>
    </lineage>
</organism>
<feature type="region of interest" description="Disordered" evidence="1">
    <location>
        <begin position="37"/>
        <end position="78"/>
    </location>
</feature>
<feature type="compositionally biased region" description="Low complexity" evidence="1">
    <location>
        <begin position="39"/>
        <end position="57"/>
    </location>
</feature>
<name>A0A6A5X5C9_9PLEO</name>
<gene>
    <name evidence="2" type="ORF">P154DRAFT_17177</name>
</gene>
<evidence type="ECO:0000313" key="3">
    <source>
        <dbReference type="Proteomes" id="UP000799779"/>
    </source>
</evidence>
<sequence length="172" mass="18516">MLYLHAVEPPQRRFLSTLHHAIATAFGSRPPLRTPCPVSSLGGSLPSSAAPPHSPAAKRCMSGTEQPNLTSANTRYGRRPSRALTERWACAGWLRALRTLRTLLRTAATDLSAASFFISIPAPAIAMSCNSSRYWNLLRAPSDSRAAARVLELPAERPRPCRPGTGNNSGST</sequence>
<evidence type="ECO:0000313" key="2">
    <source>
        <dbReference type="EMBL" id="KAF2008168.1"/>
    </source>
</evidence>
<protein>
    <submittedName>
        <fullName evidence="2">Uncharacterized protein</fullName>
    </submittedName>
</protein>
<feature type="compositionally biased region" description="Polar residues" evidence="1">
    <location>
        <begin position="63"/>
        <end position="74"/>
    </location>
</feature>
<accession>A0A6A5X5C9</accession>
<evidence type="ECO:0000256" key="1">
    <source>
        <dbReference type="SAM" id="MobiDB-lite"/>
    </source>
</evidence>
<dbReference type="EMBL" id="ML977556">
    <property type="protein sequence ID" value="KAF2008168.1"/>
    <property type="molecule type" value="Genomic_DNA"/>
</dbReference>